<accession>A0ABU1YY09</accession>
<dbReference type="Proteomes" id="UP001180715">
    <property type="component" value="Unassembled WGS sequence"/>
</dbReference>
<sequence>MSVPMLGVLTGCAAAHEDAPDETPAHTEGSDNPTEGSATPESAQAKAPTSKAPSETKKPAASSASSTTDAEDGEDGVQAPQIADIRFDILKTLATMSTYKADGTTMFKGLTIDFVGVFHRQPAHAMALEGHVSGTRADGQMNLILDDETIYLKGDRVFWSSLGAGGENGQDENVDDILDHYVTMTPQEAELKNLDPVKLSDQMLSTIDWDSFTEEAEKIQLNGQDVFKYVGADDVVLYIDVDSHALVAVDTRIDGHIIQFSRFNQTALIPQPKEDETVPWSND</sequence>
<dbReference type="EMBL" id="JAVDXX010000001">
    <property type="protein sequence ID" value="MDR7293253.1"/>
    <property type="molecule type" value="Genomic_DNA"/>
</dbReference>
<evidence type="ECO:0000256" key="1">
    <source>
        <dbReference type="SAM" id="MobiDB-lite"/>
    </source>
</evidence>
<evidence type="ECO:0000313" key="2">
    <source>
        <dbReference type="EMBL" id="MDR7293253.1"/>
    </source>
</evidence>
<evidence type="ECO:0000313" key="3">
    <source>
        <dbReference type="Proteomes" id="UP001180715"/>
    </source>
</evidence>
<protein>
    <recommendedName>
        <fullName evidence="4">LppX_LprAFG lipoprotein</fullName>
    </recommendedName>
</protein>
<feature type="compositionally biased region" description="Low complexity" evidence="1">
    <location>
        <begin position="59"/>
        <end position="68"/>
    </location>
</feature>
<keyword evidence="3" id="KW-1185">Reference proteome</keyword>
<gene>
    <name evidence="2" type="ORF">J2S67_000521</name>
</gene>
<feature type="compositionally biased region" description="Basic and acidic residues" evidence="1">
    <location>
        <begin position="15"/>
        <end position="29"/>
    </location>
</feature>
<organism evidence="2 3">
    <name type="scientific">Pseudoglutamicibacter albus</name>
    <dbReference type="NCBI Taxonomy" id="98671"/>
    <lineage>
        <taxon>Bacteria</taxon>
        <taxon>Bacillati</taxon>
        <taxon>Actinomycetota</taxon>
        <taxon>Actinomycetes</taxon>
        <taxon>Micrococcales</taxon>
        <taxon>Micrococcaceae</taxon>
        <taxon>Pseudoglutamicibacter</taxon>
    </lineage>
</organism>
<proteinExistence type="predicted"/>
<comment type="caution">
    <text evidence="2">The sequence shown here is derived from an EMBL/GenBank/DDBJ whole genome shotgun (WGS) entry which is preliminary data.</text>
</comment>
<evidence type="ECO:0008006" key="4">
    <source>
        <dbReference type="Google" id="ProtNLM"/>
    </source>
</evidence>
<dbReference type="RefSeq" id="WP_310246041.1">
    <property type="nucleotide sequence ID" value="NZ_JAVDXX010000001.1"/>
</dbReference>
<reference evidence="2" key="1">
    <citation type="submission" date="2023-07" db="EMBL/GenBank/DDBJ databases">
        <title>Sequencing the genomes of 1000 actinobacteria strains.</title>
        <authorList>
            <person name="Klenk H.-P."/>
        </authorList>
    </citation>
    <scope>NUCLEOTIDE SEQUENCE</scope>
    <source>
        <strain evidence="2">DSM 13068</strain>
    </source>
</reference>
<feature type="region of interest" description="Disordered" evidence="1">
    <location>
        <begin position="1"/>
        <end position="79"/>
    </location>
</feature>
<name>A0ABU1YY09_9MICC</name>
<feature type="compositionally biased region" description="Polar residues" evidence="1">
    <location>
        <begin position="30"/>
        <end position="42"/>
    </location>
</feature>